<evidence type="ECO:0000256" key="1">
    <source>
        <dbReference type="SAM" id="Coils"/>
    </source>
</evidence>
<keyword evidence="1" id="KW-0175">Coiled coil</keyword>
<evidence type="ECO:0000313" key="2">
    <source>
        <dbReference type="EMBL" id="QPR79482.1"/>
    </source>
</evidence>
<dbReference type="SUPFAM" id="SSF57997">
    <property type="entry name" value="Tropomyosin"/>
    <property type="match status" value="1"/>
</dbReference>
<dbReference type="Proteomes" id="UP000594791">
    <property type="component" value="Chromosome"/>
</dbReference>
<protein>
    <submittedName>
        <fullName evidence="2">Uncharacterized protein</fullName>
    </submittedName>
</protein>
<feature type="coiled-coil region" evidence="1">
    <location>
        <begin position="18"/>
        <end position="59"/>
    </location>
</feature>
<sequence>MGCYNSSERKIYELEQQIKKFNFQVYNLNERVRQLENTVERHTLRLNRLNQRLRTVENKLNIPFSEDEY</sequence>
<gene>
    <name evidence="2" type="ORF">I6G77_09930</name>
</gene>
<dbReference type="Gene3D" id="1.20.5.340">
    <property type="match status" value="1"/>
</dbReference>
<accession>A0A7T2QIT5</accession>
<keyword evidence="3" id="KW-1185">Reference proteome</keyword>
<evidence type="ECO:0000313" key="3">
    <source>
        <dbReference type="Proteomes" id="UP000594791"/>
    </source>
</evidence>
<organism evidence="2 3">
    <name type="scientific">Bacillus tropicus</name>
    <dbReference type="NCBI Taxonomy" id="2026188"/>
    <lineage>
        <taxon>Bacteria</taxon>
        <taxon>Bacillati</taxon>
        <taxon>Bacillota</taxon>
        <taxon>Bacilli</taxon>
        <taxon>Bacillales</taxon>
        <taxon>Bacillaceae</taxon>
        <taxon>Bacillus</taxon>
        <taxon>Bacillus cereus group</taxon>
    </lineage>
</organism>
<proteinExistence type="predicted"/>
<reference evidence="2 3" key="1">
    <citation type="submission" date="2020-12" db="EMBL/GenBank/DDBJ databases">
        <title>FDA dAtabase for Regulatory Grade micrObial Sequences (FDA-ARGOS): Supporting development and validation of Infectious Disease Dx tests.</title>
        <authorList>
            <person name="Nelson B."/>
            <person name="Plummer A."/>
            <person name="Tallon L."/>
            <person name="Sadzewicz L."/>
            <person name="Zhao X."/>
            <person name="Boylan J."/>
            <person name="Ott S."/>
            <person name="Bowen H."/>
            <person name="Vavikolanu K."/>
            <person name="Mehta A."/>
            <person name="Aluvathingal J."/>
            <person name="Nadendla S."/>
            <person name="Myers T."/>
            <person name="Yan Y."/>
            <person name="Sichtig H."/>
        </authorList>
    </citation>
    <scope>NUCLEOTIDE SEQUENCE [LARGE SCALE GENOMIC DNA]</scope>
    <source>
        <strain evidence="2 3">FDAARGOS_920</strain>
    </source>
</reference>
<dbReference type="EMBL" id="CP065739">
    <property type="protein sequence ID" value="QPR79482.1"/>
    <property type="molecule type" value="Genomic_DNA"/>
</dbReference>
<name>A0A7T2QIT5_9BACI</name>